<evidence type="ECO:0000256" key="8">
    <source>
        <dbReference type="ARBA" id="ARBA00022989"/>
    </source>
</evidence>
<dbReference type="InterPro" id="IPR001958">
    <property type="entry name" value="Tet-R_TetA/multi-R_MdtG-like"/>
</dbReference>
<keyword evidence="13" id="KW-1185">Reference proteome</keyword>
<dbReference type="PRINTS" id="PR01035">
    <property type="entry name" value="TCRTETA"/>
</dbReference>
<evidence type="ECO:0000256" key="6">
    <source>
        <dbReference type="ARBA" id="ARBA00022475"/>
    </source>
</evidence>
<evidence type="ECO:0000256" key="7">
    <source>
        <dbReference type="ARBA" id="ARBA00022692"/>
    </source>
</evidence>
<dbReference type="InterPro" id="IPR020846">
    <property type="entry name" value="MFS_dom"/>
</dbReference>
<evidence type="ECO:0000256" key="10">
    <source>
        <dbReference type="RuleBase" id="RU365088"/>
    </source>
</evidence>
<keyword evidence="7 10" id="KW-0812">Transmembrane</keyword>
<comment type="similarity">
    <text evidence="4">Belongs to the major facilitator superfamily. TCR/Tet family.</text>
</comment>
<gene>
    <name evidence="12" type="ORF">DRW48_04980</name>
</gene>
<dbReference type="RefSeq" id="WP_114075439.1">
    <property type="nucleotide sequence ID" value="NZ_CP030918.1"/>
</dbReference>
<dbReference type="Proteomes" id="UP000252023">
    <property type="component" value="Chromosome"/>
</dbReference>
<comment type="subcellular location">
    <subcellularLocation>
        <location evidence="10">Cell inner membrane</location>
        <topology evidence="10">Multi-pass membrane protein</topology>
    </subcellularLocation>
    <subcellularLocation>
        <location evidence="2">Cell membrane</location>
        <topology evidence="2">Multi-pass membrane protein</topology>
    </subcellularLocation>
</comment>
<dbReference type="GO" id="GO:1990961">
    <property type="term" value="P:xenobiotic detoxification by transmembrane export across the plasma membrane"/>
    <property type="evidence" value="ECO:0007669"/>
    <property type="project" value="InterPro"/>
</dbReference>
<feature type="transmembrane region" description="Helical" evidence="10">
    <location>
        <begin position="14"/>
        <end position="32"/>
    </location>
</feature>
<name>A0A344PIB5_9RHOB</name>
<dbReference type="PANTHER" id="PTHR43124">
    <property type="entry name" value="PURINE EFFLUX PUMP PBUE"/>
    <property type="match status" value="1"/>
</dbReference>
<keyword evidence="10" id="KW-0997">Cell inner membrane</keyword>
<feature type="domain" description="Major facilitator superfamily (MFS) profile" evidence="11">
    <location>
        <begin position="13"/>
        <end position="394"/>
    </location>
</feature>
<accession>A0A344PIB5</accession>
<evidence type="ECO:0000256" key="5">
    <source>
        <dbReference type="ARBA" id="ARBA00022448"/>
    </source>
</evidence>
<feature type="transmembrane region" description="Helical" evidence="10">
    <location>
        <begin position="279"/>
        <end position="300"/>
    </location>
</feature>
<keyword evidence="9 10" id="KW-0472">Membrane</keyword>
<feature type="transmembrane region" description="Helical" evidence="10">
    <location>
        <begin position="79"/>
        <end position="105"/>
    </location>
</feature>
<feature type="transmembrane region" description="Helical" evidence="10">
    <location>
        <begin position="371"/>
        <end position="391"/>
    </location>
</feature>
<dbReference type="EMBL" id="CP030918">
    <property type="protein sequence ID" value="AXC49120.1"/>
    <property type="molecule type" value="Genomic_DNA"/>
</dbReference>
<comment type="caution">
    <text evidence="10">Lacks conserved residue(s) required for the propagation of feature annotation.</text>
</comment>
<evidence type="ECO:0000259" key="11">
    <source>
        <dbReference type="PROSITE" id="PS50850"/>
    </source>
</evidence>
<dbReference type="InterPro" id="IPR005829">
    <property type="entry name" value="Sugar_transporter_CS"/>
</dbReference>
<evidence type="ECO:0000256" key="9">
    <source>
        <dbReference type="ARBA" id="ARBA00023136"/>
    </source>
</evidence>
<evidence type="ECO:0000256" key="3">
    <source>
        <dbReference type="ARBA" id="ARBA00006236"/>
    </source>
</evidence>
<dbReference type="PANTHER" id="PTHR43124:SF3">
    <property type="entry name" value="CHLORAMPHENICOL EFFLUX PUMP RV0191"/>
    <property type="match status" value="1"/>
</dbReference>
<dbReference type="GO" id="GO:0042910">
    <property type="term" value="F:xenobiotic transmembrane transporter activity"/>
    <property type="evidence" value="ECO:0007669"/>
    <property type="project" value="InterPro"/>
</dbReference>
<feature type="transmembrane region" description="Helical" evidence="10">
    <location>
        <begin position="44"/>
        <end position="67"/>
    </location>
</feature>
<feature type="transmembrane region" description="Helical" evidence="10">
    <location>
        <begin position="164"/>
        <end position="184"/>
    </location>
</feature>
<dbReference type="Pfam" id="PF07690">
    <property type="entry name" value="MFS_1"/>
    <property type="match status" value="1"/>
</dbReference>
<evidence type="ECO:0000313" key="13">
    <source>
        <dbReference type="Proteomes" id="UP000252023"/>
    </source>
</evidence>
<comment type="function">
    <text evidence="1">Resistance to tetracycline by an active tetracycline efflux. This is an energy-dependent process that decreases the accumulation of the antibiotic in whole cells. This protein functions as a metal-tetracycline/H(+) antiporter.</text>
</comment>
<feature type="transmembrane region" description="Helical" evidence="10">
    <location>
        <begin position="306"/>
        <end position="325"/>
    </location>
</feature>
<protein>
    <recommendedName>
        <fullName evidence="10">Bcr/CflA family efflux transporter</fullName>
    </recommendedName>
</protein>
<sequence length="394" mass="40433">MTGADAPETRKPRLGTLIALTGLAALSMNLFLPSLPAMARDFGVEYAVIQLSVSAYLAAGAVVQLLAGPLSDRLGRRPVMLGALAVFLMASLACLMAPSIGLFLLARMVQSAVTSGMVLPRAVIRDTEAPDRAAGKIGYLMMGMSVVPMAAPALGGLIDHSFGWRANFVLLVVAGLIVTAWAWHDMAETAPPHRTSWRDQAAGYPRLMRSGRYWGYVLAATFASGTFFAYLGGAAFVGLEVFHMSSAEVGWWFMAPSIGYLAGNFAAGRWSARVGIDRMIAIGAFVTLASLSFALVMTLAGHGSAVVFFGSVAVTSLGNGVLLPNANAGMMTVDPDLAGTAAGLGSALMVAGGAALAAIAGVLLVPGATSVPLVALMATSAAASLGALALIRRG</sequence>
<dbReference type="InterPro" id="IPR050189">
    <property type="entry name" value="MFS_Efflux_Transporters"/>
</dbReference>
<dbReference type="PROSITE" id="PS00216">
    <property type="entry name" value="SUGAR_TRANSPORT_1"/>
    <property type="match status" value="1"/>
</dbReference>
<dbReference type="OrthoDB" id="9800416at2"/>
<keyword evidence="5 10" id="KW-0813">Transport</keyword>
<reference evidence="13" key="1">
    <citation type="submission" date="2018-07" db="EMBL/GenBank/DDBJ databases">
        <title>Genome sequencing of Paracoccus sp. SC2-6.</title>
        <authorList>
            <person name="Heo J."/>
            <person name="Kim S.-J."/>
            <person name="Kwon S.-W."/>
        </authorList>
    </citation>
    <scope>NUCLEOTIDE SEQUENCE [LARGE SCALE GENOMIC DNA]</scope>
    <source>
        <strain evidence="13">SC2-6</strain>
    </source>
</reference>
<feature type="transmembrane region" description="Helical" evidence="10">
    <location>
        <begin position="213"/>
        <end position="237"/>
    </location>
</feature>
<dbReference type="NCBIfam" id="TIGR00710">
    <property type="entry name" value="efflux_Bcr_CflA"/>
    <property type="match status" value="1"/>
</dbReference>
<proteinExistence type="inferred from homology"/>
<dbReference type="InterPro" id="IPR011701">
    <property type="entry name" value="MFS"/>
</dbReference>
<keyword evidence="6" id="KW-1003">Cell membrane</keyword>
<dbReference type="CDD" id="cd17320">
    <property type="entry name" value="MFS_MdfA_MDR_like"/>
    <property type="match status" value="1"/>
</dbReference>
<dbReference type="InterPro" id="IPR036259">
    <property type="entry name" value="MFS_trans_sf"/>
</dbReference>
<dbReference type="PROSITE" id="PS50850">
    <property type="entry name" value="MFS"/>
    <property type="match status" value="1"/>
</dbReference>
<dbReference type="InterPro" id="IPR004812">
    <property type="entry name" value="Efflux_drug-R_Bcr/CmlA"/>
</dbReference>
<feature type="transmembrane region" description="Helical" evidence="10">
    <location>
        <begin position="337"/>
        <end position="365"/>
    </location>
</feature>
<dbReference type="Gene3D" id="1.20.1720.10">
    <property type="entry name" value="Multidrug resistance protein D"/>
    <property type="match status" value="1"/>
</dbReference>
<dbReference type="SUPFAM" id="SSF103473">
    <property type="entry name" value="MFS general substrate transporter"/>
    <property type="match status" value="1"/>
</dbReference>
<organism evidence="12 13">
    <name type="scientific">Paracoccus suum</name>
    <dbReference type="NCBI Taxonomy" id="2259340"/>
    <lineage>
        <taxon>Bacteria</taxon>
        <taxon>Pseudomonadati</taxon>
        <taxon>Pseudomonadota</taxon>
        <taxon>Alphaproteobacteria</taxon>
        <taxon>Rhodobacterales</taxon>
        <taxon>Paracoccaceae</taxon>
        <taxon>Paracoccus</taxon>
    </lineage>
</organism>
<dbReference type="GO" id="GO:0005886">
    <property type="term" value="C:plasma membrane"/>
    <property type="evidence" value="ECO:0007669"/>
    <property type="project" value="UniProtKB-SubCell"/>
</dbReference>
<evidence type="ECO:0000313" key="12">
    <source>
        <dbReference type="EMBL" id="AXC49120.1"/>
    </source>
</evidence>
<feature type="transmembrane region" description="Helical" evidence="10">
    <location>
        <begin position="137"/>
        <end position="158"/>
    </location>
</feature>
<dbReference type="AlphaFoldDB" id="A0A344PIB5"/>
<evidence type="ECO:0000256" key="2">
    <source>
        <dbReference type="ARBA" id="ARBA00004651"/>
    </source>
</evidence>
<comment type="similarity">
    <text evidence="3 10">Belongs to the major facilitator superfamily. Bcr/CmlA family.</text>
</comment>
<keyword evidence="8 10" id="KW-1133">Transmembrane helix</keyword>
<evidence type="ECO:0000256" key="4">
    <source>
        <dbReference type="ARBA" id="ARBA00007520"/>
    </source>
</evidence>
<evidence type="ECO:0000256" key="1">
    <source>
        <dbReference type="ARBA" id="ARBA00003279"/>
    </source>
</evidence>
<dbReference type="KEGG" id="pars:DRW48_04980"/>
<feature type="transmembrane region" description="Helical" evidence="10">
    <location>
        <begin position="249"/>
        <end position="267"/>
    </location>
</feature>